<dbReference type="AlphaFoldDB" id="A0A0B7KI52"/>
<dbReference type="InterPro" id="IPR036380">
    <property type="entry name" value="Isochorismatase-like_sf"/>
</dbReference>
<gene>
    <name evidence="4" type="ORF">BN869_000012842_1</name>
</gene>
<dbReference type="SUPFAM" id="SSF52499">
    <property type="entry name" value="Isochorismatase-like hydrolases"/>
    <property type="match status" value="1"/>
</dbReference>
<dbReference type="InterPro" id="IPR000868">
    <property type="entry name" value="Isochorismatase-like_dom"/>
</dbReference>
<dbReference type="CDD" id="cd00431">
    <property type="entry name" value="cysteine_hydrolases"/>
    <property type="match status" value="1"/>
</dbReference>
<protein>
    <recommendedName>
        <fullName evidence="3">Isochorismatase-like domain-containing protein</fullName>
    </recommendedName>
</protein>
<evidence type="ECO:0000259" key="3">
    <source>
        <dbReference type="Pfam" id="PF00857"/>
    </source>
</evidence>
<evidence type="ECO:0000256" key="1">
    <source>
        <dbReference type="ARBA" id="ARBA00006336"/>
    </source>
</evidence>
<proteinExistence type="inferred from homology"/>
<dbReference type="GO" id="GO:0016787">
    <property type="term" value="F:hydrolase activity"/>
    <property type="evidence" value="ECO:0007669"/>
    <property type="project" value="UniProtKB-KW"/>
</dbReference>
<feature type="domain" description="Isochorismatase-like" evidence="3">
    <location>
        <begin position="10"/>
        <end position="188"/>
    </location>
</feature>
<accession>A0A0B7KI52</accession>
<name>A0A0B7KI52_BIOOC</name>
<dbReference type="PANTHER" id="PTHR43540:SF16">
    <property type="entry name" value="ISOCHORISMATASE-LIKE DOMAIN-CONTAINING PROTEIN"/>
    <property type="match status" value="1"/>
</dbReference>
<comment type="similarity">
    <text evidence="1">Belongs to the isochorismatase family.</text>
</comment>
<dbReference type="EMBL" id="CDPU01000074">
    <property type="protein sequence ID" value="CEO56784.1"/>
    <property type="molecule type" value="Genomic_DNA"/>
</dbReference>
<dbReference type="InterPro" id="IPR050272">
    <property type="entry name" value="Isochorismatase-like_hydrls"/>
</dbReference>
<dbReference type="PANTHER" id="PTHR43540">
    <property type="entry name" value="PEROXYUREIDOACRYLATE/UREIDOACRYLATE AMIDOHYDROLASE-RELATED"/>
    <property type="match status" value="1"/>
</dbReference>
<keyword evidence="2" id="KW-0378">Hydrolase</keyword>
<dbReference type="Gene3D" id="3.40.50.850">
    <property type="entry name" value="Isochorismatase-like"/>
    <property type="match status" value="1"/>
</dbReference>
<evidence type="ECO:0000256" key="2">
    <source>
        <dbReference type="ARBA" id="ARBA00022801"/>
    </source>
</evidence>
<organism evidence="4">
    <name type="scientific">Bionectria ochroleuca</name>
    <name type="common">Gliocladium roseum</name>
    <dbReference type="NCBI Taxonomy" id="29856"/>
    <lineage>
        <taxon>Eukaryota</taxon>
        <taxon>Fungi</taxon>
        <taxon>Dikarya</taxon>
        <taxon>Ascomycota</taxon>
        <taxon>Pezizomycotina</taxon>
        <taxon>Sordariomycetes</taxon>
        <taxon>Hypocreomycetidae</taxon>
        <taxon>Hypocreales</taxon>
        <taxon>Bionectriaceae</taxon>
        <taxon>Clonostachys</taxon>
    </lineage>
</organism>
<sequence length="211" mass="23429">MATQSSSQTGIVLIDPYNDFLHHDGKLNPAVRESLTTTDTNKHLKTLVDAARDLHIPIFYAMHQEWKEGNYQGWSHLSTSNSRLNMAKAFEKGTWGAKFLEGLEPDVLGNGDVVASKHWNSSGFVNTDLNYQLRQRGITHLVMAGMVANTCLESTARDARELGFHVTLLSDGTAGFTGAQKDAATDLIWPLIVEKVMKVDEWVKEARQSQS</sequence>
<reference evidence="4" key="1">
    <citation type="submission" date="2015-01" db="EMBL/GenBank/DDBJ databases">
        <authorList>
            <person name="Durling Mikael"/>
        </authorList>
    </citation>
    <scope>NUCLEOTIDE SEQUENCE</scope>
</reference>
<dbReference type="Pfam" id="PF00857">
    <property type="entry name" value="Isochorismatase"/>
    <property type="match status" value="1"/>
</dbReference>
<evidence type="ECO:0000313" key="4">
    <source>
        <dbReference type="EMBL" id="CEO56784.1"/>
    </source>
</evidence>